<organism evidence="1 2">
    <name type="scientific">Mesobacillus foraminis</name>
    <dbReference type="NCBI Taxonomy" id="279826"/>
    <lineage>
        <taxon>Bacteria</taxon>
        <taxon>Bacillati</taxon>
        <taxon>Bacillota</taxon>
        <taxon>Bacilli</taxon>
        <taxon>Bacillales</taxon>
        <taxon>Bacillaceae</taxon>
        <taxon>Mesobacillus</taxon>
    </lineage>
</organism>
<sequence>MKQTFEYSQIHYNEAIYHLEQKWGRRLNEHERHVLIEGYKFGRLVESENHLAKEFLFSELERKSI</sequence>
<name>A0A4R2BKZ5_9BACI</name>
<comment type="caution">
    <text evidence="1">The sequence shown here is derived from an EMBL/GenBank/DDBJ whole genome shotgun (WGS) entry which is preliminary data.</text>
</comment>
<reference evidence="1 2" key="1">
    <citation type="journal article" date="2015" name="Stand. Genomic Sci.">
        <title>Genomic Encyclopedia of Bacterial and Archaeal Type Strains, Phase III: the genomes of soil and plant-associated and newly described type strains.</title>
        <authorList>
            <person name="Whitman W.B."/>
            <person name="Woyke T."/>
            <person name="Klenk H.P."/>
            <person name="Zhou Y."/>
            <person name="Lilburn T.G."/>
            <person name="Beck B.J."/>
            <person name="De Vos P."/>
            <person name="Vandamme P."/>
            <person name="Eisen J.A."/>
            <person name="Garrity G."/>
            <person name="Hugenholtz P."/>
            <person name="Kyrpides N.C."/>
        </authorList>
    </citation>
    <scope>NUCLEOTIDE SEQUENCE [LARGE SCALE GENOMIC DNA]</scope>
    <source>
        <strain evidence="1 2">CV53</strain>
    </source>
</reference>
<dbReference type="AlphaFoldDB" id="A0A4R2BKZ5"/>
<gene>
    <name evidence="1" type="ORF">EV146_102158</name>
</gene>
<dbReference type="OrthoDB" id="2897488at2"/>
<evidence type="ECO:0000313" key="2">
    <source>
        <dbReference type="Proteomes" id="UP000295689"/>
    </source>
</evidence>
<dbReference type="EMBL" id="SLVV01000002">
    <property type="protein sequence ID" value="TCN27212.1"/>
    <property type="molecule type" value="Genomic_DNA"/>
</dbReference>
<proteinExistence type="predicted"/>
<dbReference type="RefSeq" id="WP_121613171.1">
    <property type="nucleotide sequence ID" value="NZ_CP033044.1"/>
</dbReference>
<evidence type="ECO:0000313" key="1">
    <source>
        <dbReference type="EMBL" id="TCN27212.1"/>
    </source>
</evidence>
<dbReference type="Proteomes" id="UP000295689">
    <property type="component" value="Unassembled WGS sequence"/>
</dbReference>
<protein>
    <submittedName>
        <fullName evidence="1">Uncharacterized protein</fullName>
    </submittedName>
</protein>
<accession>A0A4R2BKZ5</accession>
<keyword evidence="2" id="KW-1185">Reference proteome</keyword>